<dbReference type="Proteomes" id="UP000321103">
    <property type="component" value="Unassembled WGS sequence"/>
</dbReference>
<evidence type="ECO:0000313" key="3">
    <source>
        <dbReference type="Proteomes" id="UP000321103"/>
    </source>
</evidence>
<evidence type="ECO:0000256" key="1">
    <source>
        <dbReference type="SAM" id="MobiDB-lite"/>
    </source>
</evidence>
<gene>
    <name evidence="2" type="ORF">KTU01_15690</name>
</gene>
<dbReference type="STRING" id="388357.GCA_001580365_00600"/>
<accession>A0A512ICL6</accession>
<comment type="caution">
    <text evidence="2">The sequence shown here is derived from an EMBL/GenBank/DDBJ whole genome shotgun (WGS) entry which is preliminary data.</text>
</comment>
<evidence type="ECO:0000313" key="2">
    <source>
        <dbReference type="EMBL" id="GEO95446.1"/>
    </source>
</evidence>
<organism evidence="2 3">
    <name type="scientific">Kocuria turfanensis</name>
    <dbReference type="NCBI Taxonomy" id="388357"/>
    <lineage>
        <taxon>Bacteria</taxon>
        <taxon>Bacillati</taxon>
        <taxon>Actinomycetota</taxon>
        <taxon>Actinomycetes</taxon>
        <taxon>Micrococcales</taxon>
        <taxon>Micrococcaceae</taxon>
        <taxon>Kocuria</taxon>
    </lineage>
</organism>
<keyword evidence="3" id="KW-1185">Reference proteome</keyword>
<reference evidence="2 3" key="1">
    <citation type="submission" date="2019-07" db="EMBL/GenBank/DDBJ databases">
        <title>Whole genome shotgun sequence of Kocuria turfanensis NBRC 107627.</title>
        <authorList>
            <person name="Hosoyama A."/>
            <person name="Uohara A."/>
            <person name="Ohji S."/>
            <person name="Ichikawa N."/>
        </authorList>
    </citation>
    <scope>NUCLEOTIDE SEQUENCE [LARGE SCALE GENOMIC DNA]</scope>
    <source>
        <strain evidence="2 3">NBRC 107627</strain>
    </source>
</reference>
<proteinExistence type="predicted"/>
<dbReference type="AlphaFoldDB" id="A0A512ICL6"/>
<name>A0A512ICL6_9MICC</name>
<protein>
    <submittedName>
        <fullName evidence="2">Uncharacterized protein</fullName>
    </submittedName>
</protein>
<dbReference type="EMBL" id="BJZS01000042">
    <property type="protein sequence ID" value="GEO95446.1"/>
    <property type="molecule type" value="Genomic_DNA"/>
</dbReference>
<sequence>MGAPVDDDGAAQQARLLRLAVEGAGVGLGRLWMDYFSLGGDVGAVEVDAYLHECLGLPPFQRDLLAHAANGLLRPGAPRAPYSVDLPGAPQDPGTPPD</sequence>
<feature type="region of interest" description="Disordered" evidence="1">
    <location>
        <begin position="77"/>
        <end position="98"/>
    </location>
</feature>